<reference evidence="1" key="1">
    <citation type="journal article" date="2011" name="PLoS ONE">
        <title>A deep insight into the sialotranscriptome of the gulf coast tick, Amblyomma maculatum.</title>
        <authorList>
            <person name="Karim S."/>
            <person name="Singh P."/>
            <person name="Ribeiro J.M."/>
        </authorList>
    </citation>
    <scope>NUCLEOTIDE SEQUENCE</scope>
    <source>
        <tissue evidence="1">Salivary gland</tissue>
    </source>
</reference>
<name>G3MHM7_AMBMU</name>
<evidence type="ECO:0000313" key="1">
    <source>
        <dbReference type="EMBL" id="AEO32995.1"/>
    </source>
</evidence>
<feature type="non-terminal residue" evidence="1">
    <location>
        <position position="1"/>
    </location>
</feature>
<organism evidence="1">
    <name type="scientific">Amblyomma maculatum</name>
    <name type="common">Gulf Coast tick</name>
    <dbReference type="NCBI Taxonomy" id="34609"/>
    <lineage>
        <taxon>Eukaryota</taxon>
        <taxon>Metazoa</taxon>
        <taxon>Ecdysozoa</taxon>
        <taxon>Arthropoda</taxon>
        <taxon>Chelicerata</taxon>
        <taxon>Arachnida</taxon>
        <taxon>Acari</taxon>
        <taxon>Parasitiformes</taxon>
        <taxon>Ixodida</taxon>
        <taxon>Ixodoidea</taxon>
        <taxon>Ixodidae</taxon>
        <taxon>Amblyomminae</taxon>
        <taxon>Amblyomma</taxon>
    </lineage>
</organism>
<accession>G3MHM7</accession>
<proteinExistence type="evidence at transcript level"/>
<protein>
    <recommendedName>
        <fullName evidence="2">BPTI/Kunitz inhibitor domain-containing protein</fullName>
    </recommendedName>
</protein>
<sequence length="209" mass="23703">GDHTNENPQTGVGEDLRVTVELVLWKHGSANSSNCDIKLIHANRISRSTKPMCRLYNHVLIFIAHVAFFHNANGASAKPGCLREPTVENCTIILRGWSFIKRHNKCEMDFVCSNHPNCFKSEMDCKRSCPPVHSVKPIRKPIKRSCLYWVRNSHLCRKSTMTKSVGLKGTLTVILWLTGCHQVESTVFSYEIYSGKCTEWLKTKAQKGE</sequence>
<dbReference type="AlphaFoldDB" id="G3MHM7"/>
<dbReference type="GO" id="GO:0004867">
    <property type="term" value="F:serine-type endopeptidase inhibitor activity"/>
    <property type="evidence" value="ECO:0007669"/>
    <property type="project" value="InterPro"/>
</dbReference>
<dbReference type="InterPro" id="IPR036880">
    <property type="entry name" value="Kunitz_BPTI_sf"/>
</dbReference>
<evidence type="ECO:0008006" key="2">
    <source>
        <dbReference type="Google" id="ProtNLM"/>
    </source>
</evidence>
<dbReference type="Gene3D" id="4.10.410.10">
    <property type="entry name" value="Pancreatic trypsin inhibitor Kunitz domain"/>
    <property type="match status" value="1"/>
</dbReference>
<dbReference type="EMBL" id="JO841378">
    <property type="protein sequence ID" value="AEO32995.1"/>
    <property type="molecule type" value="mRNA"/>
</dbReference>
<dbReference type="SUPFAM" id="SSF57362">
    <property type="entry name" value="BPTI-like"/>
    <property type="match status" value="1"/>
</dbReference>